<dbReference type="AlphaFoldDB" id="A0A6J6LVE2"/>
<accession>A0A6J6LVE2</accession>
<dbReference type="EMBL" id="CAEZWT010000020">
    <property type="protein sequence ID" value="CAB4665837.1"/>
    <property type="molecule type" value="Genomic_DNA"/>
</dbReference>
<reference evidence="1" key="1">
    <citation type="submission" date="2020-05" db="EMBL/GenBank/DDBJ databases">
        <authorList>
            <person name="Chiriac C."/>
            <person name="Salcher M."/>
            <person name="Ghai R."/>
            <person name="Kavagutti S V."/>
        </authorList>
    </citation>
    <scope>NUCLEOTIDE SEQUENCE</scope>
</reference>
<sequence>MTPHELFGPPCVEVLSAVVMFVDGEISDTSHVQQIESHVESCIPCRNEIAHERRMHQLMNEALQRSCCEKAPQELHDQIAAIAHQGATFFTEVTMTEISIEIDEFGQVERHEITIEHSQEFRLPPQE</sequence>
<evidence type="ECO:0000313" key="2">
    <source>
        <dbReference type="EMBL" id="CAB4749746.1"/>
    </source>
</evidence>
<gene>
    <name evidence="1" type="ORF">UFOPK2289_00832</name>
    <name evidence="2" type="ORF">UFOPK2822_00738</name>
    <name evidence="3" type="ORF">UFOPK3346_00883</name>
    <name evidence="4" type="ORF">UFOPK3670_01126</name>
    <name evidence="5" type="ORF">UFOPK4308_01173</name>
</gene>
<evidence type="ECO:0000313" key="3">
    <source>
        <dbReference type="EMBL" id="CAB4868414.1"/>
    </source>
</evidence>
<evidence type="ECO:0000313" key="1">
    <source>
        <dbReference type="EMBL" id="CAB4665837.1"/>
    </source>
</evidence>
<dbReference type="EMBL" id="CAEZZC010000008">
    <property type="protein sequence ID" value="CAB4749746.1"/>
    <property type="molecule type" value="Genomic_DNA"/>
</dbReference>
<dbReference type="EMBL" id="CAFBMV010000008">
    <property type="protein sequence ID" value="CAB4928543.1"/>
    <property type="molecule type" value="Genomic_DNA"/>
</dbReference>
<protein>
    <submittedName>
        <fullName evidence="1">Unannotated protein</fullName>
    </submittedName>
</protein>
<dbReference type="EMBL" id="CAFBLE010000006">
    <property type="protein sequence ID" value="CAB4868414.1"/>
    <property type="molecule type" value="Genomic_DNA"/>
</dbReference>
<name>A0A6J6LVE2_9ZZZZ</name>
<dbReference type="EMBL" id="CAFBQL010000008">
    <property type="protein sequence ID" value="CAB5062080.1"/>
    <property type="molecule type" value="Genomic_DNA"/>
</dbReference>
<evidence type="ECO:0000313" key="5">
    <source>
        <dbReference type="EMBL" id="CAB5062080.1"/>
    </source>
</evidence>
<evidence type="ECO:0000313" key="4">
    <source>
        <dbReference type="EMBL" id="CAB4928543.1"/>
    </source>
</evidence>
<organism evidence="1">
    <name type="scientific">freshwater metagenome</name>
    <dbReference type="NCBI Taxonomy" id="449393"/>
    <lineage>
        <taxon>unclassified sequences</taxon>
        <taxon>metagenomes</taxon>
        <taxon>ecological metagenomes</taxon>
    </lineage>
</organism>
<proteinExistence type="predicted"/>